<protein>
    <submittedName>
        <fullName evidence="2">Uncharacterized protein</fullName>
    </submittedName>
</protein>
<sequence length="81" mass="8113">MIEPITSHDTSSATPELSGGAGRSEVGRGRGSGGGGGGAARACARAGHAPHRRRAALLSVGGARHRRQSTGDLRSTHTCPT</sequence>
<dbReference type="Proteomes" id="UP000837857">
    <property type="component" value="Chromosome 3"/>
</dbReference>
<evidence type="ECO:0000313" key="2">
    <source>
        <dbReference type="EMBL" id="CAH2062926.1"/>
    </source>
</evidence>
<proteinExistence type="predicted"/>
<feature type="compositionally biased region" description="Gly residues" evidence="1">
    <location>
        <begin position="29"/>
        <end position="39"/>
    </location>
</feature>
<feature type="region of interest" description="Disordered" evidence="1">
    <location>
        <begin position="1"/>
        <end position="81"/>
    </location>
</feature>
<evidence type="ECO:0000256" key="1">
    <source>
        <dbReference type="SAM" id="MobiDB-lite"/>
    </source>
</evidence>
<dbReference type="EMBL" id="OW152815">
    <property type="protein sequence ID" value="CAH2062926.1"/>
    <property type="molecule type" value="Genomic_DNA"/>
</dbReference>
<feature type="non-terminal residue" evidence="2">
    <location>
        <position position="81"/>
    </location>
</feature>
<keyword evidence="3" id="KW-1185">Reference proteome</keyword>
<evidence type="ECO:0000313" key="3">
    <source>
        <dbReference type="Proteomes" id="UP000837857"/>
    </source>
</evidence>
<name>A0ABN8IQ01_9NEOP</name>
<accession>A0ABN8IQ01</accession>
<feature type="compositionally biased region" description="Polar residues" evidence="1">
    <location>
        <begin position="70"/>
        <end position="81"/>
    </location>
</feature>
<reference evidence="2" key="1">
    <citation type="submission" date="2022-03" db="EMBL/GenBank/DDBJ databases">
        <authorList>
            <person name="Martin H S."/>
        </authorList>
    </citation>
    <scope>NUCLEOTIDE SEQUENCE</scope>
</reference>
<gene>
    <name evidence="2" type="ORF">IPOD504_LOCUS12301</name>
</gene>
<organism evidence="2 3">
    <name type="scientific">Iphiclides podalirius</name>
    <name type="common">scarce swallowtail</name>
    <dbReference type="NCBI Taxonomy" id="110791"/>
    <lineage>
        <taxon>Eukaryota</taxon>
        <taxon>Metazoa</taxon>
        <taxon>Ecdysozoa</taxon>
        <taxon>Arthropoda</taxon>
        <taxon>Hexapoda</taxon>
        <taxon>Insecta</taxon>
        <taxon>Pterygota</taxon>
        <taxon>Neoptera</taxon>
        <taxon>Endopterygota</taxon>
        <taxon>Lepidoptera</taxon>
        <taxon>Glossata</taxon>
        <taxon>Ditrysia</taxon>
        <taxon>Papilionoidea</taxon>
        <taxon>Papilionidae</taxon>
        <taxon>Papilioninae</taxon>
        <taxon>Iphiclides</taxon>
    </lineage>
</organism>